<name>A0A518CQ73_9PLAN</name>
<proteinExistence type="predicted"/>
<gene>
    <name evidence="2" type="ORF">Pla110_31180</name>
</gene>
<protein>
    <submittedName>
        <fullName evidence="2">Uncharacterized protein</fullName>
    </submittedName>
</protein>
<dbReference type="AlphaFoldDB" id="A0A518CQ73"/>
<organism evidence="2 3">
    <name type="scientific">Polystyrenella longa</name>
    <dbReference type="NCBI Taxonomy" id="2528007"/>
    <lineage>
        <taxon>Bacteria</taxon>
        <taxon>Pseudomonadati</taxon>
        <taxon>Planctomycetota</taxon>
        <taxon>Planctomycetia</taxon>
        <taxon>Planctomycetales</taxon>
        <taxon>Planctomycetaceae</taxon>
        <taxon>Polystyrenella</taxon>
    </lineage>
</organism>
<keyword evidence="1" id="KW-0812">Transmembrane</keyword>
<keyword evidence="3" id="KW-1185">Reference proteome</keyword>
<evidence type="ECO:0000256" key="1">
    <source>
        <dbReference type="SAM" id="Phobius"/>
    </source>
</evidence>
<sequence length="100" mass="10858">MKRFTSFVAGIIFGGAAMYFAFTLIVVQSDSGTFVIQKSAPSLSDIAYVDVSSWGAGEWAQHLELQRDLIATGHGDVIIDSAPVEMIEDVFKAVREGMKN</sequence>
<keyword evidence="1" id="KW-1133">Transmembrane helix</keyword>
<dbReference type="RefSeq" id="WP_144996671.1">
    <property type="nucleotide sequence ID" value="NZ_CP036281.1"/>
</dbReference>
<dbReference type="OrthoDB" id="214626at2"/>
<reference evidence="2 3" key="1">
    <citation type="submission" date="2019-02" db="EMBL/GenBank/DDBJ databases">
        <title>Deep-cultivation of Planctomycetes and their phenomic and genomic characterization uncovers novel biology.</title>
        <authorList>
            <person name="Wiegand S."/>
            <person name="Jogler M."/>
            <person name="Boedeker C."/>
            <person name="Pinto D."/>
            <person name="Vollmers J."/>
            <person name="Rivas-Marin E."/>
            <person name="Kohn T."/>
            <person name="Peeters S.H."/>
            <person name="Heuer A."/>
            <person name="Rast P."/>
            <person name="Oberbeckmann S."/>
            <person name="Bunk B."/>
            <person name="Jeske O."/>
            <person name="Meyerdierks A."/>
            <person name="Storesund J.E."/>
            <person name="Kallscheuer N."/>
            <person name="Luecker S."/>
            <person name="Lage O.M."/>
            <person name="Pohl T."/>
            <person name="Merkel B.J."/>
            <person name="Hornburger P."/>
            <person name="Mueller R.-W."/>
            <person name="Bruemmer F."/>
            <person name="Labrenz M."/>
            <person name="Spormann A.M."/>
            <person name="Op den Camp H."/>
            <person name="Overmann J."/>
            <person name="Amann R."/>
            <person name="Jetten M.S.M."/>
            <person name="Mascher T."/>
            <person name="Medema M.H."/>
            <person name="Devos D.P."/>
            <person name="Kaster A.-K."/>
            <person name="Ovreas L."/>
            <person name="Rohde M."/>
            <person name="Galperin M.Y."/>
            <person name="Jogler C."/>
        </authorList>
    </citation>
    <scope>NUCLEOTIDE SEQUENCE [LARGE SCALE GENOMIC DNA]</scope>
    <source>
        <strain evidence="2 3">Pla110</strain>
    </source>
</reference>
<evidence type="ECO:0000313" key="2">
    <source>
        <dbReference type="EMBL" id="QDU81377.1"/>
    </source>
</evidence>
<dbReference type="Proteomes" id="UP000317178">
    <property type="component" value="Chromosome"/>
</dbReference>
<accession>A0A518CQ73</accession>
<dbReference type="KEGG" id="plon:Pla110_31180"/>
<keyword evidence="1" id="KW-0472">Membrane</keyword>
<dbReference type="EMBL" id="CP036281">
    <property type="protein sequence ID" value="QDU81377.1"/>
    <property type="molecule type" value="Genomic_DNA"/>
</dbReference>
<feature type="transmembrane region" description="Helical" evidence="1">
    <location>
        <begin position="7"/>
        <end position="27"/>
    </location>
</feature>
<evidence type="ECO:0000313" key="3">
    <source>
        <dbReference type="Proteomes" id="UP000317178"/>
    </source>
</evidence>